<evidence type="ECO:0000256" key="3">
    <source>
        <dbReference type="ARBA" id="ARBA00022598"/>
    </source>
</evidence>
<protein>
    <recommendedName>
        <fullName evidence="2">phosphoribosylamine--glycine ligase</fullName>
        <ecNumber evidence="2">6.3.4.13</ecNumber>
    </recommendedName>
    <alternativeName>
        <fullName evidence="8">Glycinamide ribonucleotide synthetase</fullName>
    </alternativeName>
    <alternativeName>
        <fullName evidence="9">Phosphoribosylglycinamide synthetase</fullName>
    </alternativeName>
</protein>
<comment type="pathway">
    <text evidence="1">Purine metabolism; IMP biosynthesis via de novo pathway; N(1)-(5-phospho-D-ribosyl)glycinamide from 5-phospho-alpha-D-ribose 1-diphosphate: step 2/2.</text>
</comment>
<evidence type="ECO:0000259" key="12">
    <source>
        <dbReference type="PROSITE" id="PS50975"/>
    </source>
</evidence>
<feature type="domain" description="ATP-grasp" evidence="12">
    <location>
        <begin position="204"/>
        <end position="412"/>
    </location>
</feature>
<dbReference type="PANTHER" id="PTHR43472">
    <property type="entry name" value="PHOSPHORIBOSYLAMINE--GLYCINE LIGASE"/>
    <property type="match status" value="1"/>
</dbReference>
<keyword evidence="3" id="KW-0436">Ligase</keyword>
<dbReference type="FunFam" id="3.30.470.20:FF:000031">
    <property type="entry name" value="Phosphoribosylamine--glycine ligase"/>
    <property type="match status" value="1"/>
</dbReference>
<dbReference type="GO" id="GO:0004637">
    <property type="term" value="F:phosphoribosylamine-glycine ligase activity"/>
    <property type="evidence" value="ECO:0007669"/>
    <property type="project" value="UniProtKB-EC"/>
</dbReference>
<dbReference type="SUPFAM" id="SSF51246">
    <property type="entry name" value="Rudiment single hybrid motif"/>
    <property type="match status" value="1"/>
</dbReference>
<keyword evidence="14" id="KW-1185">Reference proteome</keyword>
<dbReference type="EC" id="6.3.4.13" evidence="2"/>
<dbReference type="SUPFAM" id="SSF52440">
    <property type="entry name" value="PreATP-grasp domain"/>
    <property type="match status" value="1"/>
</dbReference>
<dbReference type="InterPro" id="IPR020560">
    <property type="entry name" value="PRibGlycinamide_synth_C-dom"/>
</dbReference>
<name>A0ABD1YL21_9MARC</name>
<dbReference type="SMART" id="SM01209">
    <property type="entry name" value="GARS_A"/>
    <property type="match status" value="1"/>
</dbReference>
<proteinExistence type="inferred from homology"/>
<comment type="caution">
    <text evidence="13">The sequence shown here is derived from an EMBL/GenBank/DDBJ whole genome shotgun (WGS) entry which is preliminary data.</text>
</comment>
<evidence type="ECO:0000256" key="6">
    <source>
        <dbReference type="ARBA" id="ARBA00022840"/>
    </source>
</evidence>
<dbReference type="FunFam" id="3.90.600.10:FF:000001">
    <property type="entry name" value="Trifunctional purine biosynthetic protein adenosine-3"/>
    <property type="match status" value="1"/>
</dbReference>
<dbReference type="GO" id="GO:0006164">
    <property type="term" value="P:purine nucleotide biosynthetic process"/>
    <property type="evidence" value="ECO:0007669"/>
    <property type="project" value="UniProtKB-KW"/>
</dbReference>
<dbReference type="InterPro" id="IPR016185">
    <property type="entry name" value="PreATP-grasp_dom_sf"/>
</dbReference>
<keyword evidence="5" id="KW-0658">Purine biosynthesis</keyword>
<dbReference type="SMART" id="SM01210">
    <property type="entry name" value="GARS_C"/>
    <property type="match status" value="1"/>
</dbReference>
<accession>A0ABD1YL21</accession>
<evidence type="ECO:0000256" key="11">
    <source>
        <dbReference type="PROSITE-ProRule" id="PRU00409"/>
    </source>
</evidence>
<evidence type="ECO:0000256" key="4">
    <source>
        <dbReference type="ARBA" id="ARBA00022741"/>
    </source>
</evidence>
<dbReference type="Gene3D" id="3.30.1490.20">
    <property type="entry name" value="ATP-grasp fold, A domain"/>
    <property type="match status" value="1"/>
</dbReference>
<dbReference type="Gene3D" id="3.30.470.20">
    <property type="entry name" value="ATP-grasp fold, B domain"/>
    <property type="match status" value="1"/>
</dbReference>
<evidence type="ECO:0000256" key="1">
    <source>
        <dbReference type="ARBA" id="ARBA00005174"/>
    </source>
</evidence>
<dbReference type="InterPro" id="IPR020562">
    <property type="entry name" value="PRibGlycinamide_synth_N"/>
</dbReference>
<evidence type="ECO:0000256" key="8">
    <source>
        <dbReference type="ARBA" id="ARBA00042242"/>
    </source>
</evidence>
<evidence type="ECO:0000313" key="14">
    <source>
        <dbReference type="Proteomes" id="UP001605036"/>
    </source>
</evidence>
<dbReference type="NCBIfam" id="TIGR00877">
    <property type="entry name" value="purD"/>
    <property type="match status" value="1"/>
</dbReference>
<dbReference type="HAMAP" id="MF_00138">
    <property type="entry name" value="GARS"/>
    <property type="match status" value="1"/>
</dbReference>
<dbReference type="AlphaFoldDB" id="A0ABD1YL21"/>
<evidence type="ECO:0000256" key="5">
    <source>
        <dbReference type="ARBA" id="ARBA00022755"/>
    </source>
</evidence>
<dbReference type="InterPro" id="IPR020559">
    <property type="entry name" value="PRibGlycinamide_synth_CS"/>
</dbReference>
<dbReference type="PROSITE" id="PS50975">
    <property type="entry name" value="ATP_GRASP"/>
    <property type="match status" value="1"/>
</dbReference>
<sequence length="529" mass="56198">MALSVCRAHPFSGRRPLILPQNPSFPVSCLPSTVNAFSSQHGRFSSQKLNWGKRVLDSRRGTSGTFSLVVRSLQDNEEKSNGLSGGGKVNGGEKVDVLVLGSGGREHSLCYGLRRSATCGKVFCAPGNAGILLSGDAECLHDLDITNSVAVAEFCKKNNIGLTVVGPEGPLVAGMVDDLMGEGIPTFGPSQSAAVLEGSKSFMKSLCDKYDIPTAKYAVFTDADKAKEYIKDQGVPIVVKADGLAAGKGVVVALTLGEALEAVDSMLTDGIFGSAGGLLVVEEFLDGEEVSFFAVVDGENAVPLVSAQDHKRVGDGDTGPNTGGMGAYSPAPALTPELEKMVMDTIVLPTVKGMAKEGTKFVGVLYAGIIIEKKNGLPKLLEYNVRFGDPECQVLMMRLESDLVQLLLAACRGQLKGVELQWSDDVALVVVMASKGYPGDYQKGTLISNLEAAEQRSSKVKLFHAGTALDPEKNIVAVGGRVLGVTASGKDIVEAQKQAYEVADQIEWKEGFYRRDIGWRAVERHRQLV</sequence>
<dbReference type="Gene3D" id="3.40.50.20">
    <property type="match status" value="1"/>
</dbReference>
<dbReference type="GO" id="GO:0005524">
    <property type="term" value="F:ATP binding"/>
    <property type="evidence" value="ECO:0007669"/>
    <property type="project" value="UniProtKB-UniRule"/>
</dbReference>
<dbReference type="EMBL" id="JBHFFA010000004">
    <property type="protein sequence ID" value="KAL2631488.1"/>
    <property type="molecule type" value="Genomic_DNA"/>
</dbReference>
<evidence type="ECO:0000313" key="13">
    <source>
        <dbReference type="EMBL" id="KAL2631488.1"/>
    </source>
</evidence>
<dbReference type="InterPro" id="IPR000115">
    <property type="entry name" value="PRibGlycinamide_synth"/>
</dbReference>
<keyword evidence="6 11" id="KW-0067">ATP-binding</keyword>
<keyword evidence="4 11" id="KW-0547">Nucleotide-binding</keyword>
<dbReference type="InterPro" id="IPR037123">
    <property type="entry name" value="PRibGlycinamide_synth_C_sf"/>
</dbReference>
<dbReference type="Pfam" id="PF02844">
    <property type="entry name" value="GARS_N"/>
    <property type="match status" value="1"/>
</dbReference>
<dbReference type="SUPFAM" id="SSF56059">
    <property type="entry name" value="Glutathione synthetase ATP-binding domain-like"/>
    <property type="match status" value="1"/>
</dbReference>
<dbReference type="Pfam" id="PF01071">
    <property type="entry name" value="GARS_A"/>
    <property type="match status" value="1"/>
</dbReference>
<dbReference type="FunFam" id="3.30.1490.20:FF:000006">
    <property type="entry name" value="phosphoribosylamine--glycine ligase, chloroplastic-like"/>
    <property type="match status" value="1"/>
</dbReference>
<evidence type="ECO:0000256" key="10">
    <source>
        <dbReference type="ARBA" id="ARBA00047843"/>
    </source>
</evidence>
<dbReference type="Gene3D" id="3.90.600.10">
    <property type="entry name" value="Phosphoribosylglycinamide synthetase, C-terminal domain"/>
    <property type="match status" value="1"/>
</dbReference>
<reference evidence="13 14" key="1">
    <citation type="submission" date="2024-09" db="EMBL/GenBank/DDBJ databases">
        <title>Chromosome-scale assembly of Riccia fluitans.</title>
        <authorList>
            <person name="Paukszto L."/>
            <person name="Sawicki J."/>
            <person name="Karawczyk K."/>
            <person name="Piernik-Szablinska J."/>
            <person name="Szczecinska M."/>
            <person name="Mazdziarz M."/>
        </authorList>
    </citation>
    <scope>NUCLEOTIDE SEQUENCE [LARGE SCALE GENOMIC DNA]</scope>
    <source>
        <strain evidence="13">Rf_01</strain>
        <tissue evidence="13">Aerial parts of the thallus</tissue>
    </source>
</reference>
<evidence type="ECO:0000256" key="2">
    <source>
        <dbReference type="ARBA" id="ARBA00013255"/>
    </source>
</evidence>
<dbReference type="InterPro" id="IPR020561">
    <property type="entry name" value="PRibGlycinamid_synth_ATP-grasp"/>
</dbReference>
<evidence type="ECO:0000256" key="7">
    <source>
        <dbReference type="ARBA" id="ARBA00038345"/>
    </source>
</evidence>
<dbReference type="InterPro" id="IPR013815">
    <property type="entry name" value="ATP_grasp_subdomain_1"/>
</dbReference>
<dbReference type="InterPro" id="IPR011054">
    <property type="entry name" value="Rudment_hybrid_motif"/>
</dbReference>
<organism evidence="13 14">
    <name type="scientific">Riccia fluitans</name>
    <dbReference type="NCBI Taxonomy" id="41844"/>
    <lineage>
        <taxon>Eukaryota</taxon>
        <taxon>Viridiplantae</taxon>
        <taxon>Streptophyta</taxon>
        <taxon>Embryophyta</taxon>
        <taxon>Marchantiophyta</taxon>
        <taxon>Marchantiopsida</taxon>
        <taxon>Marchantiidae</taxon>
        <taxon>Marchantiales</taxon>
        <taxon>Ricciaceae</taxon>
        <taxon>Riccia</taxon>
    </lineage>
</organism>
<dbReference type="PROSITE" id="PS00184">
    <property type="entry name" value="GARS"/>
    <property type="match status" value="1"/>
</dbReference>
<gene>
    <name evidence="13" type="ORF">R1flu_016174</name>
</gene>
<dbReference type="Proteomes" id="UP001605036">
    <property type="component" value="Unassembled WGS sequence"/>
</dbReference>
<dbReference type="Pfam" id="PF02843">
    <property type="entry name" value="GARS_C"/>
    <property type="match status" value="1"/>
</dbReference>
<comment type="catalytic activity">
    <reaction evidence="10">
        <text>5-phospho-beta-D-ribosylamine + glycine + ATP = N(1)-(5-phospho-beta-D-ribosyl)glycinamide + ADP + phosphate + H(+)</text>
        <dbReference type="Rhea" id="RHEA:17453"/>
        <dbReference type="ChEBI" id="CHEBI:15378"/>
        <dbReference type="ChEBI" id="CHEBI:30616"/>
        <dbReference type="ChEBI" id="CHEBI:43474"/>
        <dbReference type="ChEBI" id="CHEBI:57305"/>
        <dbReference type="ChEBI" id="CHEBI:58681"/>
        <dbReference type="ChEBI" id="CHEBI:143788"/>
        <dbReference type="ChEBI" id="CHEBI:456216"/>
        <dbReference type="EC" id="6.3.4.13"/>
    </reaction>
</comment>
<comment type="similarity">
    <text evidence="7">Belongs to the GARS family.</text>
</comment>
<evidence type="ECO:0000256" key="9">
    <source>
        <dbReference type="ARBA" id="ARBA00042864"/>
    </source>
</evidence>
<dbReference type="PANTHER" id="PTHR43472:SF1">
    <property type="entry name" value="PHOSPHORIBOSYLAMINE--GLYCINE LIGASE, CHLOROPLASTIC"/>
    <property type="match status" value="1"/>
</dbReference>
<dbReference type="InterPro" id="IPR011761">
    <property type="entry name" value="ATP-grasp"/>
</dbReference>